<dbReference type="Proteomes" id="UP000798662">
    <property type="component" value="Chromosome 2"/>
</dbReference>
<comment type="caution">
    <text evidence="1">The sequence shown here is derived from an EMBL/GenBank/DDBJ whole genome shotgun (WGS) entry which is preliminary data.</text>
</comment>
<dbReference type="EMBL" id="CM020619">
    <property type="protein sequence ID" value="KAK1863373.1"/>
    <property type="molecule type" value="Genomic_DNA"/>
</dbReference>
<organism evidence="1 2">
    <name type="scientific">Pyropia yezoensis</name>
    <name type="common">Susabi-nori</name>
    <name type="synonym">Porphyra yezoensis</name>
    <dbReference type="NCBI Taxonomy" id="2788"/>
    <lineage>
        <taxon>Eukaryota</taxon>
        <taxon>Rhodophyta</taxon>
        <taxon>Bangiophyceae</taxon>
        <taxon>Bangiales</taxon>
        <taxon>Bangiaceae</taxon>
        <taxon>Pyropia</taxon>
    </lineage>
</organism>
<proteinExistence type="predicted"/>
<gene>
    <name evidence="1" type="ORF">I4F81_005931</name>
</gene>
<keyword evidence="2" id="KW-1185">Reference proteome</keyword>
<reference evidence="1" key="1">
    <citation type="submission" date="2019-11" db="EMBL/GenBank/DDBJ databases">
        <title>Nori genome reveals adaptations in red seaweeds to the harsh intertidal environment.</title>
        <authorList>
            <person name="Wang D."/>
            <person name="Mao Y."/>
        </authorList>
    </citation>
    <scope>NUCLEOTIDE SEQUENCE</scope>
    <source>
        <tissue evidence="1">Gametophyte</tissue>
    </source>
</reference>
<sequence length="112" mass="11695">MSKKNSLRRSRAYYSHLLAVDAAARGAKAARKGRAADRAARAAAMADLVALSSSLALTGPTAMAVDGAPPPSTPVRKGPRGGRVGKKKRPAVDARRTAKRMARAAKTSRMQA</sequence>
<evidence type="ECO:0000313" key="2">
    <source>
        <dbReference type="Proteomes" id="UP000798662"/>
    </source>
</evidence>
<accession>A0ACC3C0S9</accession>
<evidence type="ECO:0000313" key="1">
    <source>
        <dbReference type="EMBL" id="KAK1863373.1"/>
    </source>
</evidence>
<protein>
    <submittedName>
        <fullName evidence="1">Uncharacterized protein</fullName>
    </submittedName>
</protein>
<name>A0ACC3C0S9_PYRYE</name>